<accession>A0AAN9A1H6</accession>
<gene>
    <name evidence="1" type="ORF">SK128_000149</name>
</gene>
<dbReference type="Proteomes" id="UP001381693">
    <property type="component" value="Unassembled WGS sequence"/>
</dbReference>
<proteinExistence type="predicted"/>
<dbReference type="AlphaFoldDB" id="A0AAN9A1H6"/>
<organism evidence="1 2">
    <name type="scientific">Halocaridina rubra</name>
    <name type="common">Hawaiian red shrimp</name>
    <dbReference type="NCBI Taxonomy" id="373956"/>
    <lineage>
        <taxon>Eukaryota</taxon>
        <taxon>Metazoa</taxon>
        <taxon>Ecdysozoa</taxon>
        <taxon>Arthropoda</taxon>
        <taxon>Crustacea</taxon>
        <taxon>Multicrustacea</taxon>
        <taxon>Malacostraca</taxon>
        <taxon>Eumalacostraca</taxon>
        <taxon>Eucarida</taxon>
        <taxon>Decapoda</taxon>
        <taxon>Pleocyemata</taxon>
        <taxon>Caridea</taxon>
        <taxon>Atyoidea</taxon>
        <taxon>Atyidae</taxon>
        <taxon>Halocaridina</taxon>
    </lineage>
</organism>
<keyword evidence="2" id="KW-1185">Reference proteome</keyword>
<name>A0AAN9A1H6_HALRR</name>
<feature type="non-terminal residue" evidence="1">
    <location>
        <position position="96"/>
    </location>
</feature>
<comment type="caution">
    <text evidence="1">The sequence shown here is derived from an EMBL/GenBank/DDBJ whole genome shotgun (WGS) entry which is preliminary data.</text>
</comment>
<dbReference type="EMBL" id="JAXCGZ010009514">
    <property type="protein sequence ID" value="KAK7076911.1"/>
    <property type="molecule type" value="Genomic_DNA"/>
</dbReference>
<reference evidence="1 2" key="1">
    <citation type="submission" date="2023-11" db="EMBL/GenBank/DDBJ databases">
        <title>Halocaridina rubra genome assembly.</title>
        <authorList>
            <person name="Smith C."/>
        </authorList>
    </citation>
    <scope>NUCLEOTIDE SEQUENCE [LARGE SCALE GENOMIC DNA]</scope>
    <source>
        <strain evidence="1">EP-1</strain>
        <tissue evidence="1">Whole</tissue>
    </source>
</reference>
<sequence length="96" mass="9588">MQKQMVNLHSLIATPCAPVGSSVGPTMNAAAVESVNVAAMDSTADVTAGGSTGGPAVSIVVDVAVGTDAANVMSNSMASKEVNNLMNVVIEIWSLL</sequence>
<protein>
    <submittedName>
        <fullName evidence="1">Uncharacterized protein</fullName>
    </submittedName>
</protein>
<evidence type="ECO:0000313" key="1">
    <source>
        <dbReference type="EMBL" id="KAK7076911.1"/>
    </source>
</evidence>
<evidence type="ECO:0000313" key="2">
    <source>
        <dbReference type="Proteomes" id="UP001381693"/>
    </source>
</evidence>